<keyword evidence="1" id="KW-0255">Endonuclease</keyword>
<dbReference type="Proteomes" id="UP001596189">
    <property type="component" value="Unassembled WGS sequence"/>
</dbReference>
<organism evidence="1 2">
    <name type="scientific">Angustibacter luteus</name>
    <dbReference type="NCBI Taxonomy" id="658456"/>
    <lineage>
        <taxon>Bacteria</taxon>
        <taxon>Bacillati</taxon>
        <taxon>Actinomycetota</taxon>
        <taxon>Actinomycetes</taxon>
        <taxon>Kineosporiales</taxon>
        <taxon>Kineosporiaceae</taxon>
    </lineage>
</organism>
<dbReference type="InterPro" id="IPR011335">
    <property type="entry name" value="Restrct_endonuc-II-like"/>
</dbReference>
<proteinExistence type="predicted"/>
<keyword evidence="1" id="KW-0378">Hydrolase</keyword>
<keyword evidence="1" id="KW-0540">Nuclease</keyword>
<protein>
    <submittedName>
        <fullName evidence="1">Endonuclease domain-containing protein</fullName>
    </submittedName>
</protein>
<dbReference type="SUPFAM" id="SSF52980">
    <property type="entry name" value="Restriction endonuclease-like"/>
    <property type="match status" value="1"/>
</dbReference>
<gene>
    <name evidence="1" type="ORF">ACFQDO_13465</name>
</gene>
<dbReference type="Gene3D" id="3.40.960.10">
    <property type="entry name" value="VSR Endonuclease"/>
    <property type="match status" value="1"/>
</dbReference>
<dbReference type="EMBL" id="JBHSRD010000004">
    <property type="protein sequence ID" value="MFC6008138.1"/>
    <property type="molecule type" value="Genomic_DNA"/>
</dbReference>
<dbReference type="GO" id="GO:0004519">
    <property type="term" value="F:endonuclease activity"/>
    <property type="evidence" value="ECO:0007669"/>
    <property type="project" value="UniProtKB-KW"/>
</dbReference>
<name>A0ABW1JHA0_9ACTN</name>
<sequence>MRGVPLARVTDPVEVCAPEALRMPSRRGVTLRRSKRPIGEVHDVDGVPLANAQRMAFDLAARHPLARAVGHLDAVSRAGLVDPAGLAIWLETRHENDVRAVRDAVALVDPRTESMPESMARVVLRQAGFDVVPQFVIRARGEFVARVDLALPELRIAIEYDGAWHALREQLQRDRRRIHELRRAGWIIVHVTADMLANSALLIHAIEDAVRAATSTIRA</sequence>
<keyword evidence="2" id="KW-1185">Reference proteome</keyword>
<evidence type="ECO:0000313" key="1">
    <source>
        <dbReference type="EMBL" id="MFC6008138.1"/>
    </source>
</evidence>
<comment type="caution">
    <text evidence="1">The sequence shown here is derived from an EMBL/GenBank/DDBJ whole genome shotgun (WGS) entry which is preliminary data.</text>
</comment>
<reference evidence="2" key="1">
    <citation type="journal article" date="2019" name="Int. J. Syst. Evol. Microbiol.">
        <title>The Global Catalogue of Microorganisms (GCM) 10K type strain sequencing project: providing services to taxonomists for standard genome sequencing and annotation.</title>
        <authorList>
            <consortium name="The Broad Institute Genomics Platform"/>
            <consortium name="The Broad Institute Genome Sequencing Center for Infectious Disease"/>
            <person name="Wu L."/>
            <person name="Ma J."/>
        </authorList>
    </citation>
    <scope>NUCLEOTIDE SEQUENCE [LARGE SCALE GENOMIC DNA]</scope>
    <source>
        <strain evidence="2">KACC 14249</strain>
    </source>
</reference>
<evidence type="ECO:0000313" key="2">
    <source>
        <dbReference type="Proteomes" id="UP001596189"/>
    </source>
</evidence>
<accession>A0ABW1JHA0</accession>